<comment type="caution">
    <text evidence="2">The sequence shown here is derived from an EMBL/GenBank/DDBJ whole genome shotgun (WGS) entry which is preliminary data.</text>
</comment>
<gene>
    <name evidence="2" type="ORF">BDN70DRAFT_682660</name>
</gene>
<dbReference type="Proteomes" id="UP000807469">
    <property type="component" value="Unassembled WGS sequence"/>
</dbReference>
<sequence>MADLQTRIGPKVGKEHFRNKSWVRPGYEPTTPNQRSNWHHRKPSDGNGSELSEEHDYDALERGKPTLLIRLGLKESPEIQEGMRDTTPSLLERMDQSMALEADSTQGADVSVLGHGFVSVREGARRTPPAVSNADESFSSHMGLKAKPVEQRTTSVRLFLFLHDYCE</sequence>
<feature type="region of interest" description="Disordered" evidence="1">
    <location>
        <begin position="1"/>
        <end position="54"/>
    </location>
</feature>
<evidence type="ECO:0000256" key="1">
    <source>
        <dbReference type="SAM" id="MobiDB-lite"/>
    </source>
</evidence>
<reference evidence="2" key="1">
    <citation type="submission" date="2020-11" db="EMBL/GenBank/DDBJ databases">
        <authorList>
            <consortium name="DOE Joint Genome Institute"/>
            <person name="Ahrendt S."/>
            <person name="Riley R."/>
            <person name="Andreopoulos W."/>
            <person name="Labutti K."/>
            <person name="Pangilinan J."/>
            <person name="Ruiz-Duenas F.J."/>
            <person name="Barrasa J.M."/>
            <person name="Sanchez-Garcia M."/>
            <person name="Camarero S."/>
            <person name="Miyauchi S."/>
            <person name="Serrano A."/>
            <person name="Linde D."/>
            <person name="Babiker R."/>
            <person name="Drula E."/>
            <person name="Ayuso-Fernandez I."/>
            <person name="Pacheco R."/>
            <person name="Padilla G."/>
            <person name="Ferreira P."/>
            <person name="Barriuso J."/>
            <person name="Kellner H."/>
            <person name="Castanera R."/>
            <person name="Alfaro M."/>
            <person name="Ramirez L."/>
            <person name="Pisabarro A.G."/>
            <person name="Kuo A."/>
            <person name="Tritt A."/>
            <person name="Lipzen A."/>
            <person name="He G."/>
            <person name="Yan M."/>
            <person name="Ng V."/>
            <person name="Cullen D."/>
            <person name="Martin F."/>
            <person name="Rosso M.-N."/>
            <person name="Henrissat B."/>
            <person name="Hibbett D."/>
            <person name="Martinez A.T."/>
            <person name="Grigoriev I.V."/>
        </authorList>
    </citation>
    <scope>NUCLEOTIDE SEQUENCE</scope>
    <source>
        <strain evidence="2">CIRM-BRFM 674</strain>
    </source>
</reference>
<proteinExistence type="predicted"/>
<dbReference type="AlphaFoldDB" id="A0A9P5Z1V0"/>
<dbReference type="OrthoDB" id="432299at2759"/>
<dbReference type="EMBL" id="MU155209">
    <property type="protein sequence ID" value="KAF9479599.1"/>
    <property type="molecule type" value="Genomic_DNA"/>
</dbReference>
<evidence type="ECO:0000313" key="3">
    <source>
        <dbReference type="Proteomes" id="UP000807469"/>
    </source>
</evidence>
<protein>
    <submittedName>
        <fullName evidence="2">Uncharacterized protein</fullName>
    </submittedName>
</protein>
<keyword evidence="3" id="KW-1185">Reference proteome</keyword>
<name>A0A9P5Z1V0_9AGAR</name>
<accession>A0A9P5Z1V0</accession>
<evidence type="ECO:0000313" key="2">
    <source>
        <dbReference type="EMBL" id="KAF9479599.1"/>
    </source>
</evidence>
<organism evidence="2 3">
    <name type="scientific">Pholiota conissans</name>
    <dbReference type="NCBI Taxonomy" id="109636"/>
    <lineage>
        <taxon>Eukaryota</taxon>
        <taxon>Fungi</taxon>
        <taxon>Dikarya</taxon>
        <taxon>Basidiomycota</taxon>
        <taxon>Agaricomycotina</taxon>
        <taxon>Agaricomycetes</taxon>
        <taxon>Agaricomycetidae</taxon>
        <taxon>Agaricales</taxon>
        <taxon>Agaricineae</taxon>
        <taxon>Strophariaceae</taxon>
        <taxon>Pholiota</taxon>
    </lineage>
</organism>